<sequence length="586" mass="65095">MSRLPNSKRVASRPLAPATLGLGLSLLAAFGALIPFVEGQPPARRTHPTNLPATSAVQADDLQHTDGSLDAVDTVFFGKGFAYNNCFNCHHSDTKSNDPRLTGQTLVSRQDDGILGNGQYEIWFELDKHEIAHASVMKPAGQAIIETLGYDETQVRARCLVCHAPPGALPEPKVLAKAEKRQDLIGQGVGCESCHGPAEKWHLSHAAAEEFNGKTASERARAGFLDTRNPLAASERCANCHVGKGIESSEDTPSWLVTHDMYAAGHPPLPGFEVVSFAHNEPKHWRWLAEKKFNDKYAEDYRKELGFTDRSVFDAYAKREQSHWSLLGGLVSFREAMRLLAAELDRTVPRSSRIKEWAFLDCTTCHHELKRDAWRQDLADRRRAPGRIPFAAWQSTFVDLAIDILDEPQRAQRRAEWTQRRADLAAAFVVRPFGDARAVRDQARELARFARDLADELWYGIRSGKLTLDDADLKRLLARIADHAQPSADRPPLDFDSARQLAFASLVLLDEIAPDQRGPDHARAVEAIHGLRDQLHLVIENKRQAAQRPASPDSLYVPAVKERLSRQAEYDPRAVAPAFGTLAGAL</sequence>
<accession>E8R0M9</accession>
<dbReference type="EMBL" id="CP002353">
    <property type="protein sequence ID" value="ADV61214.1"/>
    <property type="molecule type" value="Genomic_DNA"/>
</dbReference>
<dbReference type="Pfam" id="PF13435">
    <property type="entry name" value="Cytochrome_C554"/>
    <property type="match status" value="1"/>
</dbReference>
<dbReference type="InterPro" id="IPR023155">
    <property type="entry name" value="Cyt_c-552/4"/>
</dbReference>
<organism evidence="2 3">
    <name type="scientific">Isosphaera pallida (strain ATCC 43644 / DSM 9630 / IS1B)</name>
    <dbReference type="NCBI Taxonomy" id="575540"/>
    <lineage>
        <taxon>Bacteria</taxon>
        <taxon>Pseudomonadati</taxon>
        <taxon>Planctomycetota</taxon>
        <taxon>Planctomycetia</taxon>
        <taxon>Isosphaerales</taxon>
        <taxon>Isosphaeraceae</taxon>
        <taxon>Isosphaera</taxon>
    </lineage>
</organism>
<evidence type="ECO:0000259" key="1">
    <source>
        <dbReference type="Pfam" id="PF13435"/>
    </source>
</evidence>
<reference key="1">
    <citation type="submission" date="2010-11" db="EMBL/GenBank/DDBJ databases">
        <title>The complete sequence of chromosome of Isophaera pallida ATCC 43644.</title>
        <authorList>
            <consortium name="US DOE Joint Genome Institute (JGI-PGF)"/>
            <person name="Lucas S."/>
            <person name="Copeland A."/>
            <person name="Lapidus A."/>
            <person name="Bruce D."/>
            <person name="Goodwin L."/>
            <person name="Pitluck S."/>
            <person name="Kyrpides N."/>
            <person name="Mavromatis K."/>
            <person name="Pagani I."/>
            <person name="Ivanova N."/>
            <person name="Saunders E."/>
            <person name="Brettin T."/>
            <person name="Detter J.C."/>
            <person name="Han C."/>
            <person name="Tapia R."/>
            <person name="Land M."/>
            <person name="Hauser L."/>
            <person name="Markowitz V."/>
            <person name="Cheng J.-F."/>
            <person name="Hugenholtz P."/>
            <person name="Woyke T."/>
            <person name="Wu D."/>
            <person name="Eisen J.A."/>
        </authorList>
    </citation>
    <scope>NUCLEOTIDE SEQUENCE</scope>
    <source>
        <strain>ATCC 43644</strain>
    </source>
</reference>
<gene>
    <name evidence="2" type="ordered locus">Isop_0622</name>
</gene>
<dbReference type="KEGG" id="ipa:Isop_0622"/>
<evidence type="ECO:0000313" key="3">
    <source>
        <dbReference type="Proteomes" id="UP000008631"/>
    </source>
</evidence>
<keyword evidence="3" id="KW-1185">Reference proteome</keyword>
<dbReference type="SUPFAM" id="SSF48695">
    <property type="entry name" value="Multiheme cytochromes"/>
    <property type="match status" value="1"/>
</dbReference>
<dbReference type="HOGENOM" id="CLU_465233_0_0_0"/>
<dbReference type="InterPro" id="IPR036280">
    <property type="entry name" value="Multihaem_cyt_sf"/>
</dbReference>
<dbReference type="eggNOG" id="ENOG5032SMX">
    <property type="taxonomic scope" value="Bacteria"/>
</dbReference>
<evidence type="ECO:0000313" key="2">
    <source>
        <dbReference type="EMBL" id="ADV61214.1"/>
    </source>
</evidence>
<dbReference type="AlphaFoldDB" id="E8R0M9"/>
<name>E8R0M9_ISOPI</name>
<feature type="domain" description="Cytochrome c-552/4" evidence="1">
    <location>
        <begin position="119"/>
        <end position="196"/>
    </location>
</feature>
<protein>
    <recommendedName>
        <fullName evidence="1">Cytochrome c-552/4 domain-containing protein</fullName>
    </recommendedName>
</protein>
<reference evidence="2 3" key="2">
    <citation type="journal article" date="2011" name="Stand. Genomic Sci.">
        <title>Complete genome sequence of Isosphaera pallida type strain (IS1B).</title>
        <authorList>
            <consortium name="US DOE Joint Genome Institute (JGI-PGF)"/>
            <person name="Goker M."/>
            <person name="Cleland D."/>
            <person name="Saunders E."/>
            <person name="Lapidus A."/>
            <person name="Nolan M."/>
            <person name="Lucas S."/>
            <person name="Hammon N."/>
            <person name="Deshpande S."/>
            <person name="Cheng J.F."/>
            <person name="Tapia R."/>
            <person name="Han C."/>
            <person name="Goodwin L."/>
            <person name="Pitluck S."/>
            <person name="Liolios K."/>
            <person name="Pagani I."/>
            <person name="Ivanova N."/>
            <person name="Mavromatis K."/>
            <person name="Pati A."/>
            <person name="Chen A."/>
            <person name="Palaniappan K."/>
            <person name="Land M."/>
            <person name="Hauser L."/>
            <person name="Chang Y.J."/>
            <person name="Jeffries C.D."/>
            <person name="Detter J.C."/>
            <person name="Beck B."/>
            <person name="Woyke T."/>
            <person name="Bristow J."/>
            <person name="Eisen J.A."/>
            <person name="Markowitz V."/>
            <person name="Hugenholtz P."/>
            <person name="Kyrpides N.C."/>
            <person name="Klenk H.P."/>
        </authorList>
    </citation>
    <scope>NUCLEOTIDE SEQUENCE [LARGE SCALE GENOMIC DNA]</scope>
    <source>
        <strain evidence="3">ATCC 43644 / DSM 9630 / IS1B</strain>
    </source>
</reference>
<dbReference type="Gene3D" id="1.10.1130.10">
    <property type="entry name" value="Flavocytochrome C3, Chain A"/>
    <property type="match status" value="1"/>
</dbReference>
<dbReference type="STRING" id="575540.Isop_0622"/>
<dbReference type="RefSeq" id="WP_013563503.1">
    <property type="nucleotide sequence ID" value="NC_014962.1"/>
</dbReference>
<dbReference type="Proteomes" id="UP000008631">
    <property type="component" value="Chromosome"/>
</dbReference>
<dbReference type="InParanoid" id="E8R0M9"/>
<proteinExistence type="predicted"/>
<dbReference type="OrthoDB" id="248740at2"/>